<dbReference type="EMBL" id="JAQAGZ010000005">
    <property type="protein sequence ID" value="MCZ8512698.1"/>
    <property type="molecule type" value="Genomic_DNA"/>
</dbReference>
<dbReference type="CDD" id="cd03255">
    <property type="entry name" value="ABC_MJ0796_LolCDE_FtsE"/>
    <property type="match status" value="1"/>
</dbReference>
<dbReference type="SMART" id="SM00382">
    <property type="entry name" value="AAA"/>
    <property type="match status" value="1"/>
</dbReference>
<dbReference type="PROSITE" id="PS50893">
    <property type="entry name" value="ABC_TRANSPORTER_2"/>
    <property type="match status" value="1"/>
</dbReference>
<dbReference type="Pfam" id="PF00005">
    <property type="entry name" value="ABC_tran"/>
    <property type="match status" value="1"/>
</dbReference>
<reference evidence="5 6" key="1">
    <citation type="submission" date="2022-12" db="EMBL/GenBank/DDBJ databases">
        <title>Draft genome sequence of Paenibacillus sp. dW9.</title>
        <authorList>
            <person name="Choi E.-W."/>
            <person name="Kim D.-U."/>
        </authorList>
    </citation>
    <scope>NUCLEOTIDE SEQUENCE [LARGE SCALE GENOMIC DNA]</scope>
    <source>
        <strain evidence="6">dW9</strain>
    </source>
</reference>
<evidence type="ECO:0000256" key="1">
    <source>
        <dbReference type="ARBA" id="ARBA00022448"/>
    </source>
</evidence>
<evidence type="ECO:0000256" key="3">
    <source>
        <dbReference type="ARBA" id="ARBA00022840"/>
    </source>
</evidence>
<evidence type="ECO:0000313" key="6">
    <source>
        <dbReference type="Proteomes" id="UP001527882"/>
    </source>
</evidence>
<keyword evidence="3 5" id="KW-0067">ATP-binding</keyword>
<evidence type="ECO:0000259" key="4">
    <source>
        <dbReference type="PROSITE" id="PS50893"/>
    </source>
</evidence>
<gene>
    <name evidence="5" type="ORF">O9H85_09780</name>
</gene>
<keyword evidence="1" id="KW-0813">Transport</keyword>
<accession>A0ABT4Q796</accession>
<dbReference type="Gene3D" id="3.40.50.300">
    <property type="entry name" value="P-loop containing nucleotide triphosphate hydrolases"/>
    <property type="match status" value="1"/>
</dbReference>
<comment type="caution">
    <text evidence="5">The sequence shown here is derived from an EMBL/GenBank/DDBJ whole genome shotgun (WGS) entry which is preliminary data.</text>
</comment>
<dbReference type="InterPro" id="IPR027417">
    <property type="entry name" value="P-loop_NTPase"/>
</dbReference>
<dbReference type="InterPro" id="IPR015854">
    <property type="entry name" value="ABC_transpr_LolD-like"/>
</dbReference>
<organism evidence="5 6">
    <name type="scientific">Paenibacillus gyeongsangnamensis</name>
    <dbReference type="NCBI Taxonomy" id="3388067"/>
    <lineage>
        <taxon>Bacteria</taxon>
        <taxon>Bacillati</taxon>
        <taxon>Bacillota</taxon>
        <taxon>Bacilli</taxon>
        <taxon>Bacillales</taxon>
        <taxon>Paenibacillaceae</taxon>
        <taxon>Paenibacillus</taxon>
    </lineage>
</organism>
<dbReference type="GO" id="GO:0005524">
    <property type="term" value="F:ATP binding"/>
    <property type="evidence" value="ECO:0007669"/>
    <property type="project" value="UniProtKB-KW"/>
</dbReference>
<dbReference type="InterPro" id="IPR003439">
    <property type="entry name" value="ABC_transporter-like_ATP-bd"/>
</dbReference>
<evidence type="ECO:0000256" key="2">
    <source>
        <dbReference type="ARBA" id="ARBA00022741"/>
    </source>
</evidence>
<keyword evidence="2" id="KW-0547">Nucleotide-binding</keyword>
<keyword evidence="6" id="KW-1185">Reference proteome</keyword>
<sequence>MLDLEHVTKSYRLPGNEFVDVLSIESFRMDAGERVALIGPSGSGKSTLLNIIAGIIRPTAGTIRILEQQLDQLPEPELDRFRARHIGYVFQSFNLLPGFTALENVLAAMRFGGIVPRREQRKRASELLTQVGLEHRLHHKPSQLSSGEQQRVSIARALANRPSLVLADEPTASLDVHHASQVFSLLVEVCRANGAALLLCTHDLELAGRLERIVNLRDISDAGKEVG</sequence>
<name>A0ABT4Q796_9BACL</name>
<dbReference type="PROSITE" id="PS00211">
    <property type="entry name" value="ABC_TRANSPORTER_1"/>
    <property type="match status" value="1"/>
</dbReference>
<dbReference type="InterPro" id="IPR017911">
    <property type="entry name" value="MacB-like_ATP-bd"/>
</dbReference>
<dbReference type="PANTHER" id="PTHR24220:SF659">
    <property type="entry name" value="TRANSPORTER, PUTATIVE-RELATED"/>
    <property type="match status" value="1"/>
</dbReference>
<evidence type="ECO:0000313" key="5">
    <source>
        <dbReference type="EMBL" id="MCZ8512698.1"/>
    </source>
</evidence>
<dbReference type="InterPro" id="IPR003593">
    <property type="entry name" value="AAA+_ATPase"/>
</dbReference>
<dbReference type="SUPFAM" id="SSF52540">
    <property type="entry name" value="P-loop containing nucleoside triphosphate hydrolases"/>
    <property type="match status" value="1"/>
</dbReference>
<dbReference type="InterPro" id="IPR017871">
    <property type="entry name" value="ABC_transporter-like_CS"/>
</dbReference>
<protein>
    <submittedName>
        <fullName evidence="5">ABC transporter ATP-binding protein</fullName>
    </submittedName>
</protein>
<proteinExistence type="predicted"/>
<feature type="domain" description="ABC transporter" evidence="4">
    <location>
        <begin position="2"/>
        <end position="226"/>
    </location>
</feature>
<dbReference type="PANTHER" id="PTHR24220">
    <property type="entry name" value="IMPORT ATP-BINDING PROTEIN"/>
    <property type="match status" value="1"/>
</dbReference>
<dbReference type="RefSeq" id="WP_269881145.1">
    <property type="nucleotide sequence ID" value="NZ_JAQAGZ010000005.1"/>
</dbReference>
<dbReference type="Proteomes" id="UP001527882">
    <property type="component" value="Unassembled WGS sequence"/>
</dbReference>